<proteinExistence type="predicted"/>
<organism evidence="1 2">
    <name type="scientific">Aristaeella lactis</name>
    <dbReference type="NCBI Taxonomy" id="3046383"/>
    <lineage>
        <taxon>Bacteria</taxon>
        <taxon>Bacillati</taxon>
        <taxon>Bacillota</taxon>
        <taxon>Clostridia</taxon>
        <taxon>Eubacteriales</taxon>
        <taxon>Aristaeellaceae</taxon>
        <taxon>Aristaeella</taxon>
    </lineage>
</organism>
<accession>A0AC61PLE6</accession>
<gene>
    <name evidence="1" type="ORF">SAMN06297397_1540</name>
</gene>
<comment type="caution">
    <text evidence="1">The sequence shown here is derived from an EMBL/GenBank/DDBJ whole genome shotgun (WGS) entry which is preliminary data.</text>
</comment>
<dbReference type="Proteomes" id="UP000192328">
    <property type="component" value="Unassembled WGS sequence"/>
</dbReference>
<keyword evidence="2" id="KW-1185">Reference proteome</keyword>
<evidence type="ECO:0000313" key="2">
    <source>
        <dbReference type="Proteomes" id="UP000192328"/>
    </source>
</evidence>
<name>A0AC61PLE6_9FIRM</name>
<protein>
    <submittedName>
        <fullName evidence="1">Uncharacterized protein</fullName>
    </submittedName>
</protein>
<sequence>MKHKIKLLNMFRLNPDKFLPVADHAWKVFPEEDPGTEWYDDTEVNLGWDAGLLEPDRPYFMECWATCGITMLTYFVSTRGIEDASTEDLVRMLTDAHLFRLLDPENPRTSVMKFEDDTGNEFYSINVTAGIEDDLYVEGGACYPFGPLNEYNERKMKGEKPDDGKRKDE</sequence>
<dbReference type="EMBL" id="FWXZ01000002">
    <property type="protein sequence ID" value="SMC58302.1"/>
    <property type="molecule type" value="Genomic_DNA"/>
</dbReference>
<evidence type="ECO:0000313" key="1">
    <source>
        <dbReference type="EMBL" id="SMC58302.1"/>
    </source>
</evidence>
<reference evidence="1" key="1">
    <citation type="submission" date="2017-04" db="EMBL/GenBank/DDBJ databases">
        <authorList>
            <person name="Varghese N."/>
            <person name="Submissions S."/>
        </authorList>
    </citation>
    <scope>NUCLEOTIDE SEQUENCE</scope>
    <source>
        <strain evidence="1">WTE2008</strain>
    </source>
</reference>